<accession>A0A897MVX6</accession>
<sequence length="303" mass="32291">MSSTVAGEQLSPTGEYTVLVAVNNPRNAEQLVRTAVDLAVANDGRVHVVSVIHKHHTSPFLLFEDEYIKSEFSGDRQRLVDRATSVAEEAGVPVADSLLVGSSVSGVLLDAIDTVDADAILLGWRGGSTTSDRVLGTTIDPVVRRARCDVLVERVGLTTSTVDTILLPTVGGPHAELATEATGAIAGRNDATVDVLSVIKPGADDRARDVAAGHIERSLELLPTEVETSRLMIESDDIAGTILDVGEDHDVIVLGATRQGVLTRRVAGSIPRTVGAETDRPFVMTKRRPDRSRLGELIASWWP</sequence>
<dbReference type="SUPFAM" id="SSF52402">
    <property type="entry name" value="Adenine nucleotide alpha hydrolases-like"/>
    <property type="match status" value="2"/>
</dbReference>
<dbReference type="InterPro" id="IPR014729">
    <property type="entry name" value="Rossmann-like_a/b/a_fold"/>
</dbReference>
<dbReference type="GeneID" id="70686329"/>
<feature type="domain" description="UspA" evidence="2">
    <location>
        <begin position="163"/>
        <end position="285"/>
    </location>
</feature>
<evidence type="ECO:0000313" key="3">
    <source>
        <dbReference type="EMBL" id="QSG04138.1"/>
    </source>
</evidence>
<dbReference type="Pfam" id="PF00582">
    <property type="entry name" value="Usp"/>
    <property type="match status" value="2"/>
</dbReference>
<name>A0A897MVX6_9EURY</name>
<comment type="similarity">
    <text evidence="1">Belongs to the universal stress protein A family.</text>
</comment>
<keyword evidence="4" id="KW-1185">Reference proteome</keyword>
<evidence type="ECO:0000313" key="4">
    <source>
        <dbReference type="Proteomes" id="UP000663586"/>
    </source>
</evidence>
<dbReference type="CDD" id="cd00293">
    <property type="entry name" value="USP-like"/>
    <property type="match status" value="2"/>
</dbReference>
<dbReference type="Gene3D" id="3.40.50.620">
    <property type="entry name" value="HUPs"/>
    <property type="match status" value="2"/>
</dbReference>
<dbReference type="AlphaFoldDB" id="A0A897MVX6"/>
<dbReference type="Proteomes" id="UP000663586">
    <property type="component" value="Chromosome"/>
</dbReference>
<reference evidence="3" key="1">
    <citation type="submission" date="2020-11" db="EMBL/GenBank/DDBJ databases">
        <title>Carbohydrate-dependent, anaerobic sulfur respiration: A novel catabolism in halophilic archaea.</title>
        <authorList>
            <person name="Sorokin D.Y."/>
            <person name="Messina E."/>
            <person name="Smedile F."/>
            <person name="La Cono V."/>
            <person name="Hallsworth J.E."/>
            <person name="Yakimov M.M."/>
        </authorList>
    </citation>
    <scope>NUCLEOTIDE SEQUENCE</scope>
    <source>
        <strain evidence="3">AArc-S</strain>
    </source>
</reference>
<organism evidence="3 4">
    <name type="scientific">Natranaeroarchaeum sulfidigenes</name>
    <dbReference type="NCBI Taxonomy" id="2784880"/>
    <lineage>
        <taxon>Archaea</taxon>
        <taxon>Methanobacteriati</taxon>
        <taxon>Methanobacteriota</taxon>
        <taxon>Stenosarchaea group</taxon>
        <taxon>Halobacteria</taxon>
        <taxon>Halobacteriales</taxon>
        <taxon>Natronoarchaeaceae</taxon>
        <taxon>Natranaeroarchaeum</taxon>
    </lineage>
</organism>
<evidence type="ECO:0000259" key="2">
    <source>
        <dbReference type="Pfam" id="PF00582"/>
    </source>
</evidence>
<dbReference type="PANTHER" id="PTHR46268:SF6">
    <property type="entry name" value="UNIVERSAL STRESS PROTEIN UP12"/>
    <property type="match status" value="1"/>
</dbReference>
<protein>
    <submittedName>
        <fullName evidence="3">Nucleotide-binding protein, UspA family</fullName>
    </submittedName>
</protein>
<dbReference type="PANTHER" id="PTHR46268">
    <property type="entry name" value="STRESS RESPONSE PROTEIN NHAX"/>
    <property type="match status" value="1"/>
</dbReference>
<proteinExistence type="inferred from homology"/>
<dbReference type="EMBL" id="CP064786">
    <property type="protein sequence ID" value="QSG04138.1"/>
    <property type="molecule type" value="Genomic_DNA"/>
</dbReference>
<dbReference type="KEGG" id="hara:AArcS_2951"/>
<dbReference type="InterPro" id="IPR006016">
    <property type="entry name" value="UspA"/>
</dbReference>
<feature type="domain" description="UspA" evidence="2">
    <location>
        <begin position="17"/>
        <end position="152"/>
    </location>
</feature>
<dbReference type="RefSeq" id="WP_238478163.1">
    <property type="nucleotide sequence ID" value="NZ_CP064786.1"/>
</dbReference>
<evidence type="ECO:0000256" key="1">
    <source>
        <dbReference type="ARBA" id="ARBA00008791"/>
    </source>
</evidence>
<gene>
    <name evidence="3" type="primary">uspA33</name>
    <name evidence="3" type="ORF">AArcS_2951</name>
</gene>